<dbReference type="PANTHER" id="PTHR43031">
    <property type="entry name" value="FAD-DEPENDENT OXIDOREDUCTASE"/>
    <property type="match status" value="1"/>
</dbReference>
<organism evidence="3 8">
    <name type="scientific">Enterococcus cecorum</name>
    <dbReference type="NCBI Taxonomy" id="44008"/>
    <lineage>
        <taxon>Bacteria</taxon>
        <taxon>Bacillati</taxon>
        <taxon>Bacillota</taxon>
        <taxon>Bacilli</taxon>
        <taxon>Lactobacillales</taxon>
        <taxon>Enterococcaceae</taxon>
        <taxon>Enterococcus</taxon>
    </lineage>
</organism>
<dbReference type="Pfam" id="PF00581">
    <property type="entry name" value="Rhodanese"/>
    <property type="match status" value="1"/>
</dbReference>
<dbReference type="EMBL" id="NFLC01000015">
    <property type="protein sequence ID" value="OUQ09888.1"/>
    <property type="molecule type" value="Genomic_DNA"/>
</dbReference>
<evidence type="ECO:0000259" key="1">
    <source>
        <dbReference type="PROSITE" id="PS50206"/>
    </source>
</evidence>
<gene>
    <name evidence="5" type="ORF">A5869_000222</name>
    <name evidence="4" type="ORF">B5E88_08330</name>
    <name evidence="3" type="ORF">HF857_03145</name>
    <name evidence="2" type="ORF">P7H47_09810</name>
</gene>
<dbReference type="InterPro" id="IPR036873">
    <property type="entry name" value="Rhodanese-like_dom_sf"/>
</dbReference>
<dbReference type="InterPro" id="IPR050229">
    <property type="entry name" value="GlpE_sulfurtransferase"/>
</dbReference>
<protein>
    <submittedName>
        <fullName evidence="3">Rhodanese-like domain-containing protein</fullName>
    </submittedName>
    <submittedName>
        <fullName evidence="4">Sulfurtransferase</fullName>
    </submittedName>
</protein>
<dbReference type="PANTHER" id="PTHR43031:SF16">
    <property type="entry name" value="OXIDOREDUCTASE"/>
    <property type="match status" value="1"/>
</dbReference>
<dbReference type="SUPFAM" id="SSF52821">
    <property type="entry name" value="Rhodanese/Cell cycle control phosphatase"/>
    <property type="match status" value="1"/>
</dbReference>
<name>A0A0H2Q2L3_9ENTE</name>
<reference evidence="4" key="3">
    <citation type="journal article" date="2018" name="BMC Genomics">
        <title>Whole genome sequencing and function prediction of 133 gut anaerobes isolated from chicken caecum in pure cultures.</title>
        <authorList>
            <person name="Medvecky M."/>
            <person name="Cejkova D."/>
            <person name="Polansky O."/>
            <person name="Karasova D."/>
            <person name="Kubasova T."/>
            <person name="Cizek A."/>
            <person name="Rychlik I."/>
        </authorList>
    </citation>
    <scope>NUCLEOTIDE SEQUENCE</scope>
    <source>
        <strain evidence="4">An144</strain>
    </source>
</reference>
<dbReference type="RefSeq" id="WP_047242739.1">
    <property type="nucleotide sequence ID" value="NZ_CP010060.1"/>
</dbReference>
<dbReference type="Proteomes" id="UP001255696">
    <property type="component" value="Unassembled WGS sequence"/>
</dbReference>
<evidence type="ECO:0000313" key="4">
    <source>
        <dbReference type="EMBL" id="OUQ09888.1"/>
    </source>
</evidence>
<evidence type="ECO:0000313" key="3">
    <source>
        <dbReference type="EMBL" id="NME49258.1"/>
    </source>
</evidence>
<feature type="domain" description="Rhodanese" evidence="1">
    <location>
        <begin position="14"/>
        <end position="96"/>
    </location>
</feature>
<dbReference type="SMART" id="SM00450">
    <property type="entry name" value="RHOD"/>
    <property type="match status" value="1"/>
</dbReference>
<dbReference type="PROSITE" id="PS50206">
    <property type="entry name" value="RHODANESE_3"/>
    <property type="match status" value="1"/>
</dbReference>
<keyword evidence="4" id="KW-0808">Transferase</keyword>
<reference evidence="3 8" key="4">
    <citation type="submission" date="2020-04" db="EMBL/GenBank/DDBJ databases">
        <authorList>
            <person name="Hitch T.C.A."/>
            <person name="Wylensek D."/>
            <person name="Clavel T."/>
        </authorList>
    </citation>
    <scope>NUCLEOTIDE SEQUENCE [LARGE SCALE GENOMIC DNA]</scope>
    <source>
        <strain evidence="3 8">WCA-380-WT-3C</strain>
    </source>
</reference>
<dbReference type="Proteomes" id="UP000588071">
    <property type="component" value="Unassembled WGS sequence"/>
</dbReference>
<proteinExistence type="predicted"/>
<comment type="caution">
    <text evidence="3">The sequence shown here is derived from an EMBL/GenBank/DDBJ whole genome shotgun (WGS) entry which is preliminary data.</text>
</comment>
<dbReference type="GO" id="GO:0016740">
    <property type="term" value="F:transferase activity"/>
    <property type="evidence" value="ECO:0007669"/>
    <property type="project" value="UniProtKB-KW"/>
</dbReference>
<dbReference type="Proteomes" id="UP000196074">
    <property type="component" value="Unassembled WGS sequence"/>
</dbReference>
<reference evidence="2" key="5">
    <citation type="submission" date="2023-03" db="EMBL/GenBank/DDBJ databases">
        <authorList>
            <person name="Shen W."/>
            <person name="Cai J."/>
        </authorList>
    </citation>
    <scope>NUCLEOTIDE SEQUENCE</scope>
    <source>
        <strain evidence="2">B245-2</strain>
    </source>
</reference>
<sequence length="96" mass="10590">MHSITIQDFQAIVGNEDVVVLDIRDKAAIAEFSLPNTVAMTTTSLPNRLNELNAETQYYVLSHSGRRSEIIAEFLRNNGFQATHIIGGVKAFKKAA</sequence>
<evidence type="ECO:0000313" key="2">
    <source>
        <dbReference type="EMBL" id="MDT2797531.1"/>
    </source>
</evidence>
<reference evidence="6" key="1">
    <citation type="submission" date="2017-04" db="EMBL/GenBank/DDBJ databases">
        <title>Function of individual gut microbiota members based on whole genome sequencing of pure cultures obtained from chicken caecum.</title>
        <authorList>
            <person name="Medvecky M."/>
            <person name="Cejkova D."/>
            <person name="Polansky O."/>
            <person name="Karasova D."/>
            <person name="Kubasova T."/>
            <person name="Cizek A."/>
            <person name="Rychlik I."/>
        </authorList>
    </citation>
    <scope>NUCLEOTIDE SEQUENCE [LARGE SCALE GENOMIC DNA]</scope>
    <source>
        <strain evidence="6">An144</strain>
    </source>
</reference>
<evidence type="ECO:0000313" key="8">
    <source>
        <dbReference type="Proteomes" id="UP000588071"/>
    </source>
</evidence>
<dbReference type="EMBL" id="NIBL01000001">
    <property type="protein sequence ID" value="OUZ18581.1"/>
    <property type="molecule type" value="Genomic_DNA"/>
</dbReference>
<dbReference type="Gene3D" id="3.40.250.10">
    <property type="entry name" value="Rhodanese-like domain"/>
    <property type="match status" value="1"/>
</dbReference>
<evidence type="ECO:0000313" key="6">
    <source>
        <dbReference type="Proteomes" id="UP000196074"/>
    </source>
</evidence>
<accession>A0A0H2Q2L3</accession>
<evidence type="ECO:0000313" key="7">
    <source>
        <dbReference type="Proteomes" id="UP000196503"/>
    </source>
</evidence>
<dbReference type="AlphaFoldDB" id="A0A0H2Q2L3"/>
<reference evidence="5 7" key="2">
    <citation type="submission" date="2017-05" db="EMBL/GenBank/DDBJ databases">
        <title>The Genome Sequence of Enterococcus faecium 2D5_DIV0622.</title>
        <authorList>
            <consortium name="The Broad Institute Genomics Platform"/>
            <consortium name="The Broad Institute Genomic Center for Infectious Diseases"/>
            <person name="Earl A."/>
            <person name="Manson A."/>
            <person name="Schwartman J."/>
            <person name="Gilmore M."/>
            <person name="Abouelleil A."/>
            <person name="Cao P."/>
            <person name="Chapman S."/>
            <person name="Cusick C."/>
            <person name="Shea T."/>
            <person name="Young S."/>
            <person name="Neafsey D."/>
            <person name="Nusbaum C."/>
            <person name="Birren B."/>
        </authorList>
    </citation>
    <scope>NUCLEOTIDE SEQUENCE [LARGE SCALE GENOMIC DNA]</scope>
    <source>
        <strain evidence="5 7">2D5_DIV0622</strain>
    </source>
</reference>
<evidence type="ECO:0000313" key="5">
    <source>
        <dbReference type="EMBL" id="OUZ18581.1"/>
    </source>
</evidence>
<dbReference type="EMBL" id="JABAFV010000003">
    <property type="protein sequence ID" value="NME49258.1"/>
    <property type="molecule type" value="Genomic_DNA"/>
</dbReference>
<dbReference type="InterPro" id="IPR001763">
    <property type="entry name" value="Rhodanese-like_dom"/>
</dbReference>
<dbReference type="Proteomes" id="UP000196503">
    <property type="component" value="Unassembled WGS sequence"/>
</dbReference>
<dbReference type="EMBL" id="JARQBI010000028">
    <property type="protein sequence ID" value="MDT2797531.1"/>
    <property type="molecule type" value="Genomic_DNA"/>
</dbReference>